<evidence type="ECO:0000256" key="1">
    <source>
        <dbReference type="ARBA" id="ARBA00022475"/>
    </source>
</evidence>
<evidence type="ECO:0000256" key="5">
    <source>
        <dbReference type="ARBA" id="ARBA00022960"/>
    </source>
</evidence>
<proteinExistence type="inferred from homology"/>
<evidence type="ECO:0000256" key="8">
    <source>
        <dbReference type="ARBA" id="ARBA00023306"/>
    </source>
</evidence>
<feature type="binding site" evidence="10">
    <location>
        <position position="301"/>
    </location>
    <ligand>
        <name>UDP-N-acetyl-alpha-D-glucosamine</name>
        <dbReference type="ChEBI" id="CHEBI:57705"/>
    </ligand>
</feature>
<dbReference type="Pfam" id="PF03033">
    <property type="entry name" value="Glyco_transf_28"/>
    <property type="match status" value="1"/>
</dbReference>
<reference evidence="13 14" key="2">
    <citation type="submission" date="2009-02" db="EMBL/GenBank/DDBJ databases">
        <title>Draft genome sequence of Eubacterium hallii (DSM 3353).</title>
        <authorList>
            <person name="Sudarsanam P."/>
            <person name="Ley R."/>
            <person name="Guruge J."/>
            <person name="Turnbaugh P.J."/>
            <person name="Mahowald M."/>
            <person name="Liep D."/>
            <person name="Gordon J."/>
        </authorList>
    </citation>
    <scope>NUCLEOTIDE SEQUENCE [LARGE SCALE GENOMIC DNA]</scope>
    <source>
        <strain evidence="13 14">DSM 3353</strain>
    </source>
</reference>
<feature type="binding site" evidence="10">
    <location>
        <position position="176"/>
    </location>
    <ligand>
        <name>UDP-N-acetyl-alpha-D-glucosamine</name>
        <dbReference type="ChEBI" id="CHEBI:57705"/>
    </ligand>
</feature>
<keyword evidence="2 10" id="KW-0132">Cell division</keyword>
<evidence type="ECO:0000313" key="13">
    <source>
        <dbReference type="EMBL" id="EEG37785.1"/>
    </source>
</evidence>
<keyword evidence="6 10" id="KW-0573">Peptidoglycan synthesis</keyword>
<dbReference type="SUPFAM" id="SSF53756">
    <property type="entry name" value="UDP-Glycosyltransferase/glycogen phosphorylase"/>
    <property type="match status" value="1"/>
</dbReference>
<comment type="caution">
    <text evidence="10">Lacks conserved residue(s) required for the propagation of feature annotation.</text>
</comment>
<dbReference type="GO" id="GO:0051991">
    <property type="term" value="F:UDP-N-acetyl-D-glucosamine:N-acetylmuramoyl-L-alanyl-D-glutamyl-meso-2,6-diaminopimelyl-D-alanyl-D-alanine-diphosphoundecaprenol 4-beta-N-acetylglucosaminlytransferase activity"/>
    <property type="evidence" value="ECO:0007669"/>
    <property type="project" value="RHEA"/>
</dbReference>
<dbReference type="GO" id="GO:0051301">
    <property type="term" value="P:cell division"/>
    <property type="evidence" value="ECO:0007669"/>
    <property type="project" value="UniProtKB-KW"/>
</dbReference>
<keyword evidence="5 10" id="KW-0133">Cell shape</keyword>
<evidence type="ECO:0000256" key="7">
    <source>
        <dbReference type="ARBA" id="ARBA00023136"/>
    </source>
</evidence>
<protein>
    <recommendedName>
        <fullName evidence="10">UDP-N-acetylglucosamine--N-acetylmuramyl-(pentapeptide) pyrophosphoryl-undecaprenol N-acetylglucosamine transferase</fullName>
        <ecNumber evidence="10">2.4.1.227</ecNumber>
    </recommendedName>
    <alternativeName>
        <fullName evidence="10">Undecaprenyl-PP-MurNAc-pentapeptide-UDPGlcNAc GlcNAc transferase</fullName>
    </alternativeName>
</protein>
<keyword evidence="4 10" id="KW-0808">Transferase</keyword>
<dbReference type="UniPathway" id="UPA00219"/>
<dbReference type="EMBL" id="ACEP01000022">
    <property type="protein sequence ID" value="EEG37785.1"/>
    <property type="molecule type" value="Genomic_DNA"/>
</dbReference>
<dbReference type="EC" id="2.4.1.227" evidence="10"/>
<dbReference type="InterPro" id="IPR007235">
    <property type="entry name" value="Glyco_trans_28_C"/>
</dbReference>
<evidence type="ECO:0000256" key="10">
    <source>
        <dbReference type="HAMAP-Rule" id="MF_00033"/>
    </source>
</evidence>
<feature type="binding site" evidence="10">
    <location>
        <begin position="23"/>
        <end position="25"/>
    </location>
    <ligand>
        <name>UDP-N-acetyl-alpha-D-glucosamine</name>
        <dbReference type="ChEBI" id="CHEBI:57705"/>
    </ligand>
</feature>
<comment type="subcellular location">
    <subcellularLocation>
        <location evidence="10">Cell membrane</location>
        <topology evidence="10">Peripheral membrane protein</topology>
        <orientation evidence="10">Cytoplasmic side</orientation>
    </subcellularLocation>
</comment>
<keyword evidence="8 10" id="KW-0131">Cell cycle</keyword>
<feature type="domain" description="Glycosyl transferase family 28 C-terminal" evidence="12">
    <location>
        <begin position="199"/>
        <end position="352"/>
    </location>
</feature>
<comment type="function">
    <text evidence="10">Cell wall formation. Catalyzes the transfer of a GlcNAc subunit on undecaprenyl-pyrophosphoryl-MurNAc-pentapeptide (lipid intermediate I) to form undecaprenyl-pyrophosphoryl-MurNAc-(pentapeptide)GlcNAc (lipid intermediate II).</text>
</comment>
<organism evidence="13 14">
    <name type="scientific">Anaerobutyricum hallii DSM 3353</name>
    <dbReference type="NCBI Taxonomy" id="411469"/>
    <lineage>
        <taxon>Bacteria</taxon>
        <taxon>Bacillati</taxon>
        <taxon>Bacillota</taxon>
        <taxon>Clostridia</taxon>
        <taxon>Lachnospirales</taxon>
        <taxon>Lachnospiraceae</taxon>
        <taxon>Anaerobutyricum</taxon>
    </lineage>
</organism>
<dbReference type="GO" id="GO:0005975">
    <property type="term" value="P:carbohydrate metabolic process"/>
    <property type="evidence" value="ECO:0007669"/>
    <property type="project" value="InterPro"/>
</dbReference>
<dbReference type="PANTHER" id="PTHR21015:SF27">
    <property type="entry name" value="UDP-N-ACETYLGLUCOSAMINE--N-ACETYLMURAMYL-(PENTAPEPTIDE) PYROPHOSPHORYL-UNDECAPRENOL N-ACETYLGLUCOSAMINE TRANSFERASE"/>
    <property type="match status" value="1"/>
</dbReference>
<dbReference type="Proteomes" id="UP000003174">
    <property type="component" value="Unassembled WGS sequence"/>
</dbReference>
<evidence type="ECO:0000256" key="4">
    <source>
        <dbReference type="ARBA" id="ARBA00022679"/>
    </source>
</evidence>
<dbReference type="GO" id="GO:0005886">
    <property type="term" value="C:plasma membrane"/>
    <property type="evidence" value="ECO:0007669"/>
    <property type="project" value="UniProtKB-SubCell"/>
</dbReference>
<keyword evidence="7 10" id="KW-0472">Membrane</keyword>
<evidence type="ECO:0000256" key="2">
    <source>
        <dbReference type="ARBA" id="ARBA00022618"/>
    </source>
</evidence>
<comment type="caution">
    <text evidence="13">The sequence shown here is derived from an EMBL/GenBank/DDBJ whole genome shotgun (WGS) entry which is preliminary data.</text>
</comment>
<dbReference type="eggNOG" id="COG0707">
    <property type="taxonomic scope" value="Bacteria"/>
</dbReference>
<dbReference type="GO" id="GO:0071555">
    <property type="term" value="P:cell wall organization"/>
    <property type="evidence" value="ECO:0007669"/>
    <property type="project" value="UniProtKB-KW"/>
</dbReference>
<dbReference type="AlphaFoldDB" id="C0ESF7"/>
<dbReference type="GO" id="GO:0009252">
    <property type="term" value="P:peptidoglycan biosynthetic process"/>
    <property type="evidence" value="ECO:0007669"/>
    <property type="project" value="UniProtKB-UniRule"/>
</dbReference>
<dbReference type="HAMAP" id="MF_00033">
    <property type="entry name" value="MurG"/>
    <property type="match status" value="1"/>
</dbReference>
<gene>
    <name evidence="10 13" type="primary">murG</name>
    <name evidence="13" type="ORF">EUBHAL_00330</name>
</gene>
<evidence type="ECO:0000313" key="14">
    <source>
        <dbReference type="Proteomes" id="UP000003174"/>
    </source>
</evidence>
<evidence type="ECO:0000256" key="6">
    <source>
        <dbReference type="ARBA" id="ARBA00022984"/>
    </source>
</evidence>
<dbReference type="InterPro" id="IPR004276">
    <property type="entry name" value="GlycoTrans_28_N"/>
</dbReference>
<dbReference type="GO" id="GO:0008360">
    <property type="term" value="P:regulation of cell shape"/>
    <property type="evidence" value="ECO:0007669"/>
    <property type="project" value="UniProtKB-KW"/>
</dbReference>
<feature type="domain" description="Glycosyltransferase family 28 N-terminal" evidence="11">
    <location>
        <begin position="16"/>
        <end position="152"/>
    </location>
</feature>
<dbReference type="InterPro" id="IPR006009">
    <property type="entry name" value="GlcNAc_MurG"/>
</dbReference>
<dbReference type="PANTHER" id="PTHR21015">
    <property type="entry name" value="UDP-N-ACETYLGLUCOSAMINE--N-ACETYLMURAMYL-(PENTAPEPTIDE) PYROPHOSPHORYL-UNDECAPRENOL N-ACETYLGLUCOSAMINE TRANSFERASE 1"/>
    <property type="match status" value="1"/>
</dbReference>
<comment type="pathway">
    <text evidence="10">Cell wall biogenesis; peptidoglycan biosynthesis.</text>
</comment>
<reference evidence="13 14" key="1">
    <citation type="submission" date="2009-01" db="EMBL/GenBank/DDBJ databases">
        <authorList>
            <person name="Fulton L."/>
            <person name="Clifton S."/>
            <person name="Fulton B."/>
            <person name="Xu J."/>
            <person name="Minx P."/>
            <person name="Pepin K.H."/>
            <person name="Johnson M."/>
            <person name="Bhonagiri V."/>
            <person name="Nash W.E."/>
            <person name="Mardis E.R."/>
            <person name="Wilson R.K."/>
        </authorList>
    </citation>
    <scope>NUCLEOTIDE SEQUENCE [LARGE SCALE GENOMIC DNA]</scope>
    <source>
        <strain evidence="13 14">DSM 3353</strain>
    </source>
</reference>
<dbReference type="GO" id="GO:0050511">
    <property type="term" value="F:undecaprenyldiphospho-muramoylpentapeptide beta-N-acetylglucosaminyltransferase activity"/>
    <property type="evidence" value="ECO:0007669"/>
    <property type="project" value="UniProtKB-UniRule"/>
</dbReference>
<evidence type="ECO:0000256" key="3">
    <source>
        <dbReference type="ARBA" id="ARBA00022676"/>
    </source>
</evidence>
<dbReference type="CDD" id="cd03785">
    <property type="entry name" value="GT28_MurG"/>
    <property type="match status" value="1"/>
</dbReference>
<name>C0ESF7_9FIRM</name>
<comment type="similarity">
    <text evidence="10">Belongs to the glycosyltransferase 28 family. MurG subfamily.</text>
</comment>
<dbReference type="NCBIfam" id="NF009102">
    <property type="entry name" value="PRK12446.1"/>
    <property type="match status" value="1"/>
</dbReference>
<dbReference type="NCBIfam" id="TIGR01133">
    <property type="entry name" value="murG"/>
    <property type="match status" value="1"/>
</dbReference>
<accession>C0ESF7</accession>
<evidence type="ECO:0000259" key="12">
    <source>
        <dbReference type="Pfam" id="PF04101"/>
    </source>
</evidence>
<keyword evidence="9 10" id="KW-0961">Cell wall biogenesis/degradation</keyword>
<evidence type="ECO:0000256" key="9">
    <source>
        <dbReference type="ARBA" id="ARBA00023316"/>
    </source>
</evidence>
<evidence type="ECO:0000259" key="11">
    <source>
        <dbReference type="Pfam" id="PF03033"/>
    </source>
</evidence>
<comment type="catalytic activity">
    <reaction evidence="10">
        <text>di-trans,octa-cis-undecaprenyl diphospho-N-acetyl-alpha-D-muramoyl-L-alanyl-D-glutamyl-meso-2,6-diaminopimeloyl-D-alanyl-D-alanine + UDP-N-acetyl-alpha-D-glucosamine = di-trans,octa-cis-undecaprenyl diphospho-[N-acetyl-alpha-D-glucosaminyl-(1-&gt;4)]-N-acetyl-alpha-D-muramoyl-L-alanyl-D-glutamyl-meso-2,6-diaminopimeloyl-D-alanyl-D-alanine + UDP + H(+)</text>
        <dbReference type="Rhea" id="RHEA:31227"/>
        <dbReference type="ChEBI" id="CHEBI:15378"/>
        <dbReference type="ChEBI" id="CHEBI:57705"/>
        <dbReference type="ChEBI" id="CHEBI:58223"/>
        <dbReference type="ChEBI" id="CHEBI:61387"/>
        <dbReference type="ChEBI" id="CHEBI:61388"/>
        <dbReference type="EC" id="2.4.1.227"/>
    </reaction>
</comment>
<dbReference type="Gene3D" id="3.40.50.2000">
    <property type="entry name" value="Glycogen Phosphorylase B"/>
    <property type="match status" value="2"/>
</dbReference>
<keyword evidence="1 10" id="KW-1003">Cell membrane</keyword>
<dbReference type="Pfam" id="PF04101">
    <property type="entry name" value="Glyco_tran_28_C"/>
    <property type="match status" value="1"/>
</dbReference>
<keyword evidence="3 10" id="KW-0328">Glycosyltransferase</keyword>
<feature type="binding site" evidence="10">
    <location>
        <position position="206"/>
    </location>
    <ligand>
        <name>UDP-N-acetyl-alpha-D-glucosamine</name>
        <dbReference type="ChEBI" id="CHEBI:57705"/>
    </ligand>
</feature>
<sequence>MFTHLPQEGFKSMKRIVLTGGGTAGHVTPNMALVPSLKEAGYDIQYIGSYNGIEKRLIEEMGIPYHGISSGKLRRYFDPKNFSDPFKVMKGYLEASHMIRKLKPDIVFSKGGFVSVPVVLAAKRRRVPVIIHESDLTPGLANKICIPAATKVCCNFPETLKHLPENKAVLTGSPIRQELFSGKKEEGLRLCGFDDSKPVLLVMGGSLGAVAINNAIRENLDELLKQFQIIHLCGRGHYDTSLDGKNGYKQFEYAKKELTHLFAATDLIISRAGANAICELLALKKPNILIPLPASQSRGDQLLNAASFEKSGYSYVLQEEELTSNTLLKAVQYVYDEREEYIQTLKESKLNRAIPIIMDLITKYSK</sequence>